<evidence type="ECO:0000256" key="7">
    <source>
        <dbReference type="ARBA" id="ARBA00022670"/>
    </source>
</evidence>
<keyword evidence="7" id="KW-0645">Protease</keyword>
<evidence type="ECO:0000256" key="5">
    <source>
        <dbReference type="ARBA" id="ARBA00015611"/>
    </source>
</evidence>
<dbReference type="PRINTS" id="PR00756">
    <property type="entry name" value="ALADIPTASE"/>
</dbReference>
<evidence type="ECO:0000256" key="12">
    <source>
        <dbReference type="SAM" id="SignalP"/>
    </source>
</evidence>
<dbReference type="Pfam" id="PF17900">
    <property type="entry name" value="Peptidase_M1_N"/>
    <property type="match status" value="1"/>
</dbReference>
<comment type="catalytic activity">
    <reaction evidence="1">
        <text>Release of an N-terminal amino acid, Xaa-|-Yaa- from a peptide, amide or arylamide. Xaa is preferably Ala, but may be most amino acids including Pro (slow action). When a terminal hydrophobic residue is followed by a prolyl residue, the two may be released as an intact Xaa-Pro dipeptide.</text>
        <dbReference type="EC" id="3.4.11.2"/>
    </reaction>
</comment>
<keyword evidence="9" id="KW-0378">Hydrolase</keyword>
<evidence type="ECO:0000256" key="4">
    <source>
        <dbReference type="ARBA" id="ARBA00012564"/>
    </source>
</evidence>
<dbReference type="InterPro" id="IPR027268">
    <property type="entry name" value="Peptidase_M4/M1_CTD_sf"/>
</dbReference>
<evidence type="ECO:0000313" key="16">
    <source>
        <dbReference type="Proteomes" id="UP001163328"/>
    </source>
</evidence>
<keyword evidence="12" id="KW-0732">Signal</keyword>
<name>A0ABY6M3S6_9FLAO</name>
<dbReference type="InterPro" id="IPR045357">
    <property type="entry name" value="Aminopeptidase_N-like_N"/>
</dbReference>
<feature type="chain" id="PRO_5047115792" description="Aminopeptidase N" evidence="12">
    <location>
        <begin position="22"/>
        <end position="699"/>
    </location>
</feature>
<dbReference type="Proteomes" id="UP001163328">
    <property type="component" value="Chromosome"/>
</dbReference>
<evidence type="ECO:0000256" key="2">
    <source>
        <dbReference type="ARBA" id="ARBA00001947"/>
    </source>
</evidence>
<evidence type="ECO:0000256" key="10">
    <source>
        <dbReference type="ARBA" id="ARBA00022833"/>
    </source>
</evidence>
<dbReference type="InterPro" id="IPR042097">
    <property type="entry name" value="Aminopeptidase_N-like_N_sf"/>
</dbReference>
<accession>A0ABY6M3S6</accession>
<dbReference type="Gene3D" id="1.10.390.10">
    <property type="entry name" value="Neutral Protease Domain 2"/>
    <property type="match status" value="1"/>
</dbReference>
<proteinExistence type="inferred from homology"/>
<evidence type="ECO:0000256" key="9">
    <source>
        <dbReference type="ARBA" id="ARBA00022801"/>
    </source>
</evidence>
<sequence>MMMLKRVICFLFTLSALNSTAQGKGVNFKQAHIHIAPNFSEKMLQGEVTFTFDAQQKTDTIYLDAQNLAITQVTLNEKPVAFWNTNKQLKIAGKYKKQGNILQIQYQTQPKQTVYFIEDDAKDQIWTQGQGKYTSHWVPSFDDVNQKLVFNLSISYPESYQVIANGILKSTAVVDGIKTWHYQMQNPMSSYLLMFAIGDFVKQEAVSASGIPLHFYLQAEDAAHFGTTYKHSQQLFNFLEKQIGVPYPWEVYQQVPAQDFLYGGMENTSATVFSQDFVVDAIGAADKTYYNVNAHELAHQWFGNLVTAASSEHHWLQEGFATYYALLAEQDLFGKDYFDFKLYEMAEQLILAQQRDKEPILSAKASSLTFYQKGAWALHYLKNQIGEKAFNLAVKNYLTKYQFQSATTDQFLAEVTLASGYNTTDFKKRWLASNVFPTEDAFAILTQNPNIVTYLEIGNMYDVPLAEKKAFFLQALQSDLYSLASKEEILYQLGKEKPEDLVDFFPIIEASTDVKLRQVFVRSLGKVSEGYKAFYEGFLNDPSYITQEIVLQNLWTAFPNDRTKLLNQTKTWQGFQDKNLRITWLTLALLTDGYENASKIKFYNELLAYTTNQYESSVRQNAIVNLLFLNANDTNVLEGLVSGLQHHKWQFVQFCKNTIREQLKSPKYKIFYTQLVAKLAEPEKTKLQQLLNEKEPSVN</sequence>
<dbReference type="InterPro" id="IPR001930">
    <property type="entry name" value="Peptidase_M1"/>
</dbReference>
<dbReference type="RefSeq" id="WP_264434356.1">
    <property type="nucleotide sequence ID" value="NZ_CP081495.1"/>
</dbReference>
<evidence type="ECO:0000256" key="11">
    <source>
        <dbReference type="ARBA" id="ARBA00023049"/>
    </source>
</evidence>
<keyword evidence="6" id="KW-0031">Aminopeptidase</keyword>
<dbReference type="SUPFAM" id="SSF63737">
    <property type="entry name" value="Leukotriene A4 hydrolase N-terminal domain"/>
    <property type="match status" value="1"/>
</dbReference>
<evidence type="ECO:0000313" key="15">
    <source>
        <dbReference type="EMBL" id="UYW01881.1"/>
    </source>
</evidence>
<reference evidence="15" key="1">
    <citation type="submission" date="2021-08" db="EMBL/GenBank/DDBJ databases">
        <title>Flavobacterium sp. strain CC-SYL302.</title>
        <authorList>
            <person name="Lin S.-Y."/>
            <person name="Lee T.-H."/>
            <person name="Young C.-C."/>
        </authorList>
    </citation>
    <scope>NUCLEOTIDE SEQUENCE</scope>
    <source>
        <strain evidence="15">CC-SYL302</strain>
    </source>
</reference>
<protein>
    <recommendedName>
        <fullName evidence="5">Aminopeptidase N</fullName>
        <ecNumber evidence="4">3.4.11.2</ecNumber>
    </recommendedName>
</protein>
<feature type="domain" description="Peptidase M1 membrane alanine aminopeptidase" evidence="13">
    <location>
        <begin position="229"/>
        <end position="430"/>
    </location>
</feature>
<comment type="similarity">
    <text evidence="3">Belongs to the peptidase M1 family.</text>
</comment>
<dbReference type="SUPFAM" id="SSF55486">
    <property type="entry name" value="Metalloproteases ('zincins'), catalytic domain"/>
    <property type="match status" value="1"/>
</dbReference>
<evidence type="ECO:0000256" key="3">
    <source>
        <dbReference type="ARBA" id="ARBA00010136"/>
    </source>
</evidence>
<dbReference type="Pfam" id="PF01433">
    <property type="entry name" value="Peptidase_M1"/>
    <property type="match status" value="1"/>
</dbReference>
<feature type="domain" description="Aminopeptidase N-like N-terminal" evidence="14">
    <location>
        <begin position="33"/>
        <end position="192"/>
    </location>
</feature>
<evidence type="ECO:0000256" key="6">
    <source>
        <dbReference type="ARBA" id="ARBA00022438"/>
    </source>
</evidence>
<evidence type="ECO:0000256" key="8">
    <source>
        <dbReference type="ARBA" id="ARBA00022723"/>
    </source>
</evidence>
<keyword evidence="10" id="KW-0862">Zinc</keyword>
<dbReference type="PANTHER" id="PTHR11533">
    <property type="entry name" value="PROTEASE M1 ZINC METALLOPROTEASE"/>
    <property type="match status" value="1"/>
</dbReference>
<comment type="cofactor">
    <cofactor evidence="2">
        <name>Zn(2+)</name>
        <dbReference type="ChEBI" id="CHEBI:29105"/>
    </cofactor>
</comment>
<feature type="signal peptide" evidence="12">
    <location>
        <begin position="1"/>
        <end position="21"/>
    </location>
</feature>
<dbReference type="Gene3D" id="2.60.40.1730">
    <property type="entry name" value="tricorn interacting facor f3 domain"/>
    <property type="match status" value="1"/>
</dbReference>
<dbReference type="PANTHER" id="PTHR11533:SF174">
    <property type="entry name" value="PUROMYCIN-SENSITIVE AMINOPEPTIDASE-RELATED"/>
    <property type="match status" value="1"/>
</dbReference>
<keyword evidence="16" id="KW-1185">Reference proteome</keyword>
<evidence type="ECO:0000256" key="1">
    <source>
        <dbReference type="ARBA" id="ARBA00000098"/>
    </source>
</evidence>
<keyword evidence="8" id="KW-0479">Metal-binding</keyword>
<dbReference type="InterPro" id="IPR050344">
    <property type="entry name" value="Peptidase_M1_aminopeptidases"/>
</dbReference>
<evidence type="ECO:0000259" key="14">
    <source>
        <dbReference type="Pfam" id="PF17900"/>
    </source>
</evidence>
<dbReference type="EC" id="3.4.11.2" evidence="4"/>
<keyword evidence="11" id="KW-0482">Metalloprotease</keyword>
<evidence type="ECO:0000259" key="13">
    <source>
        <dbReference type="Pfam" id="PF01433"/>
    </source>
</evidence>
<organism evidence="15 16">
    <name type="scientific">Flavobacterium agricola</name>
    <dbReference type="NCBI Taxonomy" id="2870839"/>
    <lineage>
        <taxon>Bacteria</taxon>
        <taxon>Pseudomonadati</taxon>
        <taxon>Bacteroidota</taxon>
        <taxon>Flavobacteriia</taxon>
        <taxon>Flavobacteriales</taxon>
        <taxon>Flavobacteriaceae</taxon>
        <taxon>Flavobacterium</taxon>
    </lineage>
</organism>
<dbReference type="EMBL" id="CP081495">
    <property type="protein sequence ID" value="UYW01881.1"/>
    <property type="molecule type" value="Genomic_DNA"/>
</dbReference>
<gene>
    <name evidence="15" type="ORF">K5I29_02900</name>
</gene>
<dbReference type="InterPro" id="IPR014782">
    <property type="entry name" value="Peptidase_M1_dom"/>
</dbReference>
<dbReference type="CDD" id="cd09603">
    <property type="entry name" value="M1_APN_like"/>
    <property type="match status" value="1"/>
</dbReference>